<feature type="domain" description="CNNM transmembrane" evidence="13">
    <location>
        <begin position="8"/>
        <end position="211"/>
    </location>
</feature>
<evidence type="ECO:0000259" key="12">
    <source>
        <dbReference type="PROSITE" id="PS51371"/>
    </source>
</evidence>
<sequence length="444" mass="47890">MDWTGYFYMLYDLLMIGAGVVLTLGTALFVASEFSLVALDPATVDRRAAAGDKRASSVSKTMHHLSTHLSGAQVGITLTTIMLGYTTQTAVADMIDRSLRGLGVAVAISTTVGVAAAVIVVNVFSMVFGELVPKNFALAETLKVAGIVSPVQRAFTFLFRPLIGLLNGSANMVLRAVGVEPLEQMSSARSASELAAMVRHSAEEGTLDTSTASMFTRSVRMGRLTAADIMVDRGRMDTLEATNNVEDLIDLARKTGRSRFPVIGEDTDDILGIAHLRRAAAVPFAKRGEVPVTSQSIMFDAMRVPETVQLAPLMVALREEGLQMAIVVDEYGGTSGLVTLEDIVEEIVGEIADEHDPKRRGIRIAGQNGWYVSGLVRPDELHDYTKLRVPDDGPYDTLGGLIMDRLGAIPKEGDYVDVNHVRLQVTGMDGRRVDQVLVQPTKEV</sequence>
<dbReference type="Gene3D" id="3.30.465.10">
    <property type="match status" value="1"/>
</dbReference>
<evidence type="ECO:0000259" key="13">
    <source>
        <dbReference type="PROSITE" id="PS51846"/>
    </source>
</evidence>
<evidence type="ECO:0000256" key="4">
    <source>
        <dbReference type="ARBA" id="ARBA00022692"/>
    </source>
</evidence>
<organism evidence="14 15">
    <name type="scientific">Winkia neuii subsp. anitrata</name>
    <dbReference type="NCBI Taxonomy" id="29318"/>
    <lineage>
        <taxon>Bacteria</taxon>
        <taxon>Bacillati</taxon>
        <taxon>Actinomycetota</taxon>
        <taxon>Actinomycetes</taxon>
        <taxon>Actinomycetales</taxon>
        <taxon>Actinomycetaceae</taxon>
        <taxon>Winkia</taxon>
    </lineage>
</organism>
<evidence type="ECO:0000256" key="6">
    <source>
        <dbReference type="ARBA" id="ARBA00022989"/>
    </source>
</evidence>
<dbReference type="InterPro" id="IPR044751">
    <property type="entry name" value="Ion_transp-like_CBS"/>
</dbReference>
<evidence type="ECO:0000256" key="2">
    <source>
        <dbReference type="ARBA" id="ARBA00006337"/>
    </source>
</evidence>
<keyword evidence="7 9" id="KW-0129">CBS domain</keyword>
<dbReference type="CDD" id="cd04590">
    <property type="entry name" value="CBS_pair_CorC_HlyC_assoc"/>
    <property type="match status" value="1"/>
</dbReference>
<dbReference type="EMBL" id="CP116394">
    <property type="protein sequence ID" value="WCE46778.1"/>
    <property type="molecule type" value="Genomic_DNA"/>
</dbReference>
<dbReference type="GO" id="GO:0005886">
    <property type="term" value="C:plasma membrane"/>
    <property type="evidence" value="ECO:0007669"/>
    <property type="project" value="UniProtKB-SubCell"/>
</dbReference>
<evidence type="ECO:0000256" key="10">
    <source>
        <dbReference type="PROSITE-ProRule" id="PRU01193"/>
    </source>
</evidence>
<dbReference type="InterPro" id="IPR002550">
    <property type="entry name" value="CNNM"/>
</dbReference>
<feature type="transmembrane region" description="Helical" evidence="11">
    <location>
        <begin position="102"/>
        <end position="128"/>
    </location>
</feature>
<dbReference type="Pfam" id="PF03471">
    <property type="entry name" value="CorC_HlyC"/>
    <property type="match status" value="1"/>
</dbReference>
<dbReference type="InterPro" id="IPR000644">
    <property type="entry name" value="CBS_dom"/>
</dbReference>
<dbReference type="GO" id="GO:0050660">
    <property type="term" value="F:flavin adenine dinucleotide binding"/>
    <property type="evidence" value="ECO:0007669"/>
    <property type="project" value="InterPro"/>
</dbReference>
<evidence type="ECO:0000256" key="7">
    <source>
        <dbReference type="ARBA" id="ARBA00023122"/>
    </source>
</evidence>
<dbReference type="AlphaFoldDB" id="A0AB38XR65"/>
<dbReference type="PROSITE" id="PS51371">
    <property type="entry name" value="CBS"/>
    <property type="match status" value="1"/>
</dbReference>
<dbReference type="InterPro" id="IPR051676">
    <property type="entry name" value="UPF0053_domain"/>
</dbReference>
<dbReference type="PANTHER" id="PTHR43099:SF6">
    <property type="entry name" value="UPF0053 PROTEIN RV1842C"/>
    <property type="match status" value="1"/>
</dbReference>
<comment type="similarity">
    <text evidence="2">Belongs to the UPF0053 family.</text>
</comment>
<dbReference type="InterPro" id="IPR046342">
    <property type="entry name" value="CBS_dom_sf"/>
</dbReference>
<dbReference type="SUPFAM" id="SSF56176">
    <property type="entry name" value="FAD-binding/transporter-associated domain-like"/>
    <property type="match status" value="1"/>
</dbReference>
<dbReference type="Pfam" id="PF01595">
    <property type="entry name" value="CNNM"/>
    <property type="match status" value="1"/>
</dbReference>
<evidence type="ECO:0000256" key="1">
    <source>
        <dbReference type="ARBA" id="ARBA00004651"/>
    </source>
</evidence>
<dbReference type="InterPro" id="IPR005170">
    <property type="entry name" value="Transptr-assoc_dom"/>
</dbReference>
<dbReference type="Gene3D" id="3.10.580.10">
    <property type="entry name" value="CBS-domain"/>
    <property type="match status" value="1"/>
</dbReference>
<keyword evidence="6 10" id="KW-1133">Transmembrane helix</keyword>
<keyword evidence="4 10" id="KW-0812">Transmembrane</keyword>
<keyword evidence="5" id="KW-0677">Repeat</keyword>
<dbReference type="SUPFAM" id="SSF54631">
    <property type="entry name" value="CBS-domain pair"/>
    <property type="match status" value="1"/>
</dbReference>
<evidence type="ECO:0000313" key="15">
    <source>
        <dbReference type="Proteomes" id="UP001211044"/>
    </source>
</evidence>
<dbReference type="KEGG" id="wne:PIG85_03790"/>
<dbReference type="PANTHER" id="PTHR43099">
    <property type="entry name" value="UPF0053 PROTEIN YRKA"/>
    <property type="match status" value="1"/>
</dbReference>
<dbReference type="SMART" id="SM01091">
    <property type="entry name" value="CorC_HlyC"/>
    <property type="match status" value="1"/>
</dbReference>
<reference evidence="14" key="1">
    <citation type="submission" date="2023-01" db="EMBL/GenBank/DDBJ databases">
        <title>Comparative Genomic Analysis of the Clinically-Derived Winkia Strain NY0527 Provides Evidence into the Taxonomic Reassignment of Winkia neuii and Characterizes Their Virulence Traits.</title>
        <authorList>
            <person name="Cai X."/>
            <person name="Peng Y."/>
            <person name="Li M."/>
            <person name="Qiu Y."/>
            <person name="Wang Y."/>
            <person name="Xu L."/>
            <person name="Hou Q."/>
        </authorList>
    </citation>
    <scope>NUCLEOTIDE SEQUENCE</scope>
    <source>
        <strain evidence="14">NY0527</strain>
    </source>
</reference>
<dbReference type="InterPro" id="IPR016169">
    <property type="entry name" value="FAD-bd_PCMH_sub2"/>
</dbReference>
<gene>
    <name evidence="14" type="ORF">PIG85_03790</name>
</gene>
<evidence type="ECO:0000256" key="3">
    <source>
        <dbReference type="ARBA" id="ARBA00022475"/>
    </source>
</evidence>
<dbReference type="PROSITE" id="PS51846">
    <property type="entry name" value="CNNM"/>
    <property type="match status" value="1"/>
</dbReference>
<feature type="domain" description="CBS" evidence="12">
    <location>
        <begin position="297"/>
        <end position="354"/>
    </location>
</feature>
<evidence type="ECO:0000313" key="14">
    <source>
        <dbReference type="EMBL" id="WCE46778.1"/>
    </source>
</evidence>
<protein>
    <submittedName>
        <fullName evidence="14">Hemolysin family protein</fullName>
    </submittedName>
</protein>
<name>A0AB38XR65_9ACTO</name>
<evidence type="ECO:0000256" key="8">
    <source>
        <dbReference type="ARBA" id="ARBA00023136"/>
    </source>
</evidence>
<proteinExistence type="inferred from homology"/>
<dbReference type="RefSeq" id="WP_004806071.1">
    <property type="nucleotide sequence ID" value="NZ_CP116394.1"/>
</dbReference>
<dbReference type="Proteomes" id="UP001211044">
    <property type="component" value="Chromosome"/>
</dbReference>
<accession>A0AB38XR65</accession>
<evidence type="ECO:0000256" key="5">
    <source>
        <dbReference type="ARBA" id="ARBA00022737"/>
    </source>
</evidence>
<keyword evidence="3" id="KW-1003">Cell membrane</keyword>
<comment type="subcellular location">
    <subcellularLocation>
        <location evidence="1">Cell membrane</location>
        <topology evidence="1">Multi-pass membrane protein</topology>
    </subcellularLocation>
</comment>
<evidence type="ECO:0000256" key="9">
    <source>
        <dbReference type="PROSITE-ProRule" id="PRU00703"/>
    </source>
</evidence>
<feature type="transmembrane region" description="Helical" evidence="11">
    <location>
        <begin position="6"/>
        <end position="31"/>
    </location>
</feature>
<keyword evidence="8 10" id="KW-0472">Membrane</keyword>
<dbReference type="InterPro" id="IPR036318">
    <property type="entry name" value="FAD-bd_PCMH-like_sf"/>
</dbReference>
<evidence type="ECO:0000256" key="11">
    <source>
        <dbReference type="SAM" id="Phobius"/>
    </source>
</evidence>